<gene>
    <name evidence="7" type="ORF">GCM10010218_24230</name>
</gene>
<feature type="DNA-binding region" description="H-T-H motif" evidence="4">
    <location>
        <begin position="58"/>
        <end position="77"/>
    </location>
</feature>
<comment type="caution">
    <text evidence="7">The sequence shown here is derived from an EMBL/GenBank/DDBJ whole genome shotgun (WGS) entry which is preliminary data.</text>
</comment>
<protein>
    <submittedName>
        <fullName evidence="7">TetR family transcriptional regulator</fullName>
    </submittedName>
</protein>
<dbReference type="InterPro" id="IPR004111">
    <property type="entry name" value="Repressor_TetR_C"/>
</dbReference>
<evidence type="ECO:0000256" key="4">
    <source>
        <dbReference type="PROSITE-ProRule" id="PRU00335"/>
    </source>
</evidence>
<dbReference type="Pfam" id="PF00440">
    <property type="entry name" value="TetR_N"/>
    <property type="match status" value="1"/>
</dbReference>
<reference evidence="7" key="1">
    <citation type="journal article" date="2014" name="Int. J. Syst. Evol. Microbiol.">
        <title>Complete genome sequence of Corynebacterium casei LMG S-19264T (=DSM 44701T), isolated from a smear-ripened cheese.</title>
        <authorList>
            <consortium name="US DOE Joint Genome Institute (JGI-PGF)"/>
            <person name="Walter F."/>
            <person name="Albersmeier A."/>
            <person name="Kalinowski J."/>
            <person name="Ruckert C."/>
        </authorList>
    </citation>
    <scope>NUCLEOTIDE SEQUENCE</scope>
    <source>
        <strain evidence="7">JCM 4059</strain>
    </source>
</reference>
<feature type="compositionally biased region" description="Basic and acidic residues" evidence="5">
    <location>
        <begin position="18"/>
        <end position="28"/>
    </location>
</feature>
<reference evidence="7" key="2">
    <citation type="submission" date="2020-09" db="EMBL/GenBank/DDBJ databases">
        <authorList>
            <person name="Sun Q."/>
            <person name="Ohkuma M."/>
        </authorList>
    </citation>
    <scope>NUCLEOTIDE SEQUENCE</scope>
    <source>
        <strain evidence="7">JCM 4059</strain>
    </source>
</reference>
<organism evidence="7 8">
    <name type="scientific">Streptomyces mashuensis</name>
    <dbReference type="NCBI Taxonomy" id="33904"/>
    <lineage>
        <taxon>Bacteria</taxon>
        <taxon>Bacillati</taxon>
        <taxon>Actinomycetota</taxon>
        <taxon>Actinomycetes</taxon>
        <taxon>Kitasatosporales</taxon>
        <taxon>Streptomycetaceae</taxon>
        <taxon>Streptomyces</taxon>
    </lineage>
</organism>
<evidence type="ECO:0000256" key="3">
    <source>
        <dbReference type="ARBA" id="ARBA00023163"/>
    </source>
</evidence>
<dbReference type="PROSITE" id="PS50977">
    <property type="entry name" value="HTH_TETR_2"/>
    <property type="match status" value="1"/>
</dbReference>
<dbReference type="PANTHER" id="PTHR30055">
    <property type="entry name" value="HTH-TYPE TRANSCRIPTIONAL REGULATOR RUTR"/>
    <property type="match status" value="1"/>
</dbReference>
<dbReference type="InterPro" id="IPR036271">
    <property type="entry name" value="Tet_transcr_reg_TetR-rel_C_sf"/>
</dbReference>
<dbReference type="EMBL" id="BNBD01000004">
    <property type="protein sequence ID" value="GHF42248.1"/>
    <property type="molecule type" value="Genomic_DNA"/>
</dbReference>
<keyword evidence="8" id="KW-1185">Reference proteome</keyword>
<keyword evidence="2 4" id="KW-0238">DNA-binding</keyword>
<dbReference type="InterPro" id="IPR001647">
    <property type="entry name" value="HTH_TetR"/>
</dbReference>
<dbReference type="SUPFAM" id="SSF46689">
    <property type="entry name" value="Homeodomain-like"/>
    <property type="match status" value="1"/>
</dbReference>
<dbReference type="InterPro" id="IPR050109">
    <property type="entry name" value="HTH-type_TetR-like_transc_reg"/>
</dbReference>
<feature type="domain" description="HTH tetR-type" evidence="6">
    <location>
        <begin position="35"/>
        <end position="95"/>
    </location>
</feature>
<keyword evidence="3" id="KW-0804">Transcription</keyword>
<dbReference type="Gene3D" id="1.10.10.60">
    <property type="entry name" value="Homeodomain-like"/>
    <property type="match status" value="1"/>
</dbReference>
<dbReference type="PANTHER" id="PTHR30055:SF151">
    <property type="entry name" value="TRANSCRIPTIONAL REGULATORY PROTEIN"/>
    <property type="match status" value="1"/>
</dbReference>
<dbReference type="GO" id="GO:0000976">
    <property type="term" value="F:transcription cis-regulatory region binding"/>
    <property type="evidence" value="ECO:0007669"/>
    <property type="project" value="TreeGrafter"/>
</dbReference>
<proteinExistence type="predicted"/>
<dbReference type="SUPFAM" id="SSF48498">
    <property type="entry name" value="Tetracyclin repressor-like, C-terminal domain"/>
    <property type="match status" value="1"/>
</dbReference>
<evidence type="ECO:0000313" key="7">
    <source>
        <dbReference type="EMBL" id="GHF42248.1"/>
    </source>
</evidence>
<evidence type="ECO:0000259" key="6">
    <source>
        <dbReference type="PROSITE" id="PS50977"/>
    </source>
</evidence>
<feature type="region of interest" description="Disordered" evidence="5">
    <location>
        <begin position="1"/>
        <end position="34"/>
    </location>
</feature>
<dbReference type="Gene3D" id="1.10.357.10">
    <property type="entry name" value="Tetracycline Repressor, domain 2"/>
    <property type="match status" value="1"/>
</dbReference>
<dbReference type="GO" id="GO:0003700">
    <property type="term" value="F:DNA-binding transcription factor activity"/>
    <property type="evidence" value="ECO:0007669"/>
    <property type="project" value="TreeGrafter"/>
</dbReference>
<dbReference type="RefSeq" id="WP_190129537.1">
    <property type="nucleotide sequence ID" value="NZ_BNBD01000004.1"/>
</dbReference>
<evidence type="ECO:0000256" key="2">
    <source>
        <dbReference type="ARBA" id="ARBA00023125"/>
    </source>
</evidence>
<dbReference type="GO" id="GO:0045892">
    <property type="term" value="P:negative regulation of DNA-templated transcription"/>
    <property type="evidence" value="ECO:0007669"/>
    <property type="project" value="InterPro"/>
</dbReference>
<evidence type="ECO:0000256" key="5">
    <source>
        <dbReference type="SAM" id="MobiDB-lite"/>
    </source>
</evidence>
<accession>A0A919ECP3</accession>
<evidence type="ECO:0000313" key="8">
    <source>
        <dbReference type="Proteomes" id="UP000638313"/>
    </source>
</evidence>
<dbReference type="AlphaFoldDB" id="A0A919ECP3"/>
<sequence length="267" mass="29903">MASGGRKGTPRTSVWLAGKDEAPRRRAEGAPGEGGLDLPRIVATTVRMLDAEGLAKFSMRKLAAELGVTAMSVYWYVKTKDDLLEYAVDEVWAELDVPDPAEEGADWRDQLRAMAVTYRRVLVAHPWVPQLLSRYFNMGPKALRFSDTLLAVMRRSGVRPAELTGSLGALFQFVYGFASLESLHRARVREEGMDLDEYYEKAKDLVLSSPEITRTVPEAVELVEAREGEPIEELWQRDFELGLETVIAGIEVMRDRHRDSPQAPQAP</sequence>
<dbReference type="InterPro" id="IPR009057">
    <property type="entry name" value="Homeodomain-like_sf"/>
</dbReference>
<keyword evidence="1" id="KW-0805">Transcription regulation</keyword>
<dbReference type="Proteomes" id="UP000638313">
    <property type="component" value="Unassembled WGS sequence"/>
</dbReference>
<dbReference type="Pfam" id="PF02909">
    <property type="entry name" value="TetR_C_1"/>
    <property type="match status" value="1"/>
</dbReference>
<name>A0A919ECP3_9ACTN</name>
<evidence type="ECO:0000256" key="1">
    <source>
        <dbReference type="ARBA" id="ARBA00023015"/>
    </source>
</evidence>